<name>A0A813RBY6_9BILA</name>
<proteinExistence type="predicted"/>
<feature type="signal peptide" evidence="1">
    <location>
        <begin position="1"/>
        <end position="21"/>
    </location>
</feature>
<evidence type="ECO:0008006" key="4">
    <source>
        <dbReference type="Google" id="ProtNLM"/>
    </source>
</evidence>
<dbReference type="AlphaFoldDB" id="A0A813RBY6"/>
<comment type="caution">
    <text evidence="2">The sequence shown here is derived from an EMBL/GenBank/DDBJ whole genome shotgun (WGS) entry which is preliminary data.</text>
</comment>
<keyword evidence="3" id="KW-1185">Reference proteome</keyword>
<organism evidence="2 3">
    <name type="scientific">Brachionus calyciflorus</name>
    <dbReference type="NCBI Taxonomy" id="104777"/>
    <lineage>
        <taxon>Eukaryota</taxon>
        <taxon>Metazoa</taxon>
        <taxon>Spiralia</taxon>
        <taxon>Gnathifera</taxon>
        <taxon>Rotifera</taxon>
        <taxon>Eurotatoria</taxon>
        <taxon>Monogononta</taxon>
        <taxon>Pseudotrocha</taxon>
        <taxon>Ploima</taxon>
        <taxon>Brachionidae</taxon>
        <taxon>Brachionus</taxon>
    </lineage>
</organism>
<dbReference type="Proteomes" id="UP000663879">
    <property type="component" value="Unassembled WGS sequence"/>
</dbReference>
<protein>
    <recommendedName>
        <fullName evidence="4">EGF-like domain-containing protein</fullName>
    </recommendedName>
</protein>
<dbReference type="EMBL" id="CAJNOC010000586">
    <property type="protein sequence ID" value="CAF0779951.1"/>
    <property type="molecule type" value="Genomic_DNA"/>
</dbReference>
<feature type="chain" id="PRO_5032318195" description="EGF-like domain-containing protein" evidence="1">
    <location>
        <begin position="22"/>
        <end position="214"/>
    </location>
</feature>
<dbReference type="OrthoDB" id="5874482at2759"/>
<gene>
    <name evidence="2" type="ORF">OXX778_LOCUS5405</name>
</gene>
<accession>A0A813RBY6</accession>
<evidence type="ECO:0000313" key="3">
    <source>
        <dbReference type="Proteomes" id="UP000663879"/>
    </source>
</evidence>
<evidence type="ECO:0000313" key="2">
    <source>
        <dbReference type="EMBL" id="CAF0779951.1"/>
    </source>
</evidence>
<reference evidence="2" key="1">
    <citation type="submission" date="2021-02" db="EMBL/GenBank/DDBJ databases">
        <authorList>
            <person name="Nowell W R."/>
        </authorList>
    </citation>
    <scope>NUCLEOTIDE SEQUENCE</scope>
    <source>
        <strain evidence="2">Ploen Becks lab</strain>
    </source>
</reference>
<keyword evidence="1" id="KW-0732">Signal</keyword>
<evidence type="ECO:0000256" key="1">
    <source>
        <dbReference type="SAM" id="SignalP"/>
    </source>
</evidence>
<sequence>MNKALILLALIAIGLMTVTEAGKNSKEKNKNKNPKPGKYQEDCSYRRCSPEQGTICLNGTCSCNATETWNGRFCDRHLSLCSSENYCRAQGYQCLNGVCECPTGETWNGKFCSRYSAPCNTTGNFRYCSVQGLKCVSGVCDCALGKWNETASFCALSNGELCFDSKKGRGLFSGEKSDNRFRTQCDTGLYCQKQKRSRTCQCISPTVWDGAACV</sequence>